<dbReference type="AlphaFoldDB" id="A0A6A5YJU8"/>
<dbReference type="Pfam" id="PF12796">
    <property type="entry name" value="Ank_2"/>
    <property type="match status" value="1"/>
</dbReference>
<dbReference type="InterPro" id="IPR051616">
    <property type="entry name" value="Cul2-RING_E3_ligase_SR"/>
</dbReference>
<dbReference type="PANTHER" id="PTHR46224">
    <property type="entry name" value="ANKYRIN REPEAT FAMILY PROTEIN"/>
    <property type="match status" value="1"/>
</dbReference>
<dbReference type="SUPFAM" id="SSF48403">
    <property type="entry name" value="Ankyrin repeat"/>
    <property type="match status" value="1"/>
</dbReference>
<proteinExistence type="predicted"/>
<dbReference type="PROSITE" id="PS50088">
    <property type="entry name" value="ANK_REPEAT"/>
    <property type="match status" value="1"/>
</dbReference>
<gene>
    <name evidence="2" type="ORF">BDV96DRAFT_589319</name>
</gene>
<evidence type="ECO:0000256" key="1">
    <source>
        <dbReference type="PROSITE-ProRule" id="PRU00023"/>
    </source>
</evidence>
<name>A0A6A5YJU8_9PLEO</name>
<dbReference type="EMBL" id="ML977354">
    <property type="protein sequence ID" value="KAF2107452.1"/>
    <property type="molecule type" value="Genomic_DNA"/>
</dbReference>
<dbReference type="Gene3D" id="1.25.40.20">
    <property type="entry name" value="Ankyrin repeat-containing domain"/>
    <property type="match status" value="1"/>
</dbReference>
<dbReference type="InterPro" id="IPR036770">
    <property type="entry name" value="Ankyrin_rpt-contain_sf"/>
</dbReference>
<accession>A0A6A5YJU8</accession>
<protein>
    <submittedName>
        <fullName evidence="2">Ankyrin repeat-containing domain protein</fullName>
    </submittedName>
</protein>
<dbReference type="PANTHER" id="PTHR46224:SF64">
    <property type="entry name" value="IQ MOTIF AND ANKYRIN REPEAT DOMAIN-CONTAINING PROTEIN 1"/>
    <property type="match status" value="1"/>
</dbReference>
<dbReference type="Proteomes" id="UP000799770">
    <property type="component" value="Unassembled WGS sequence"/>
</dbReference>
<sequence>MSLLELPAELFSQIVHQLVVDVGICQVFAYRRISRKFASEIYHNVISLQPREAFELDCQLGNRPKLLVLFDEQGAEILCRRFNAPHGFNELAFRFIRDVVEALLSHKPEPININERRESYSRAICKAWANAMGQNYLHLFSILVYPDGWANKVLRAARTKDMLPSGAAAVGDVTLLQRVLDPKTLSAGNRFLFGTPLEAATAAGQCEIIELILNTTQVPQENLHNAIHESLLIAIIRDQLEAQKVLLDYVQKRGSEFVARKQEALNRFIKTPIWMGNHKLLYAILELYCDGAFMACPDLREYLFGRGHLSIVKSLIAGGHVDPSEHIRGVSPLMFTLIKERLQTFKVLLETGADIDGIAIPELNVTCLWYSVHIGEKEDVKFLLEQGADPDSASGTWRSPIEEALQNDEQDILSILATFQAKKDSQRRILIQRGTLGLWEWSEENQDEVGIASEGPQ</sequence>
<dbReference type="OrthoDB" id="341259at2759"/>
<keyword evidence="3" id="KW-1185">Reference proteome</keyword>
<keyword evidence="1" id="KW-0040">ANK repeat</keyword>
<evidence type="ECO:0000313" key="2">
    <source>
        <dbReference type="EMBL" id="KAF2107452.1"/>
    </source>
</evidence>
<reference evidence="2" key="1">
    <citation type="journal article" date="2020" name="Stud. Mycol.">
        <title>101 Dothideomycetes genomes: a test case for predicting lifestyles and emergence of pathogens.</title>
        <authorList>
            <person name="Haridas S."/>
            <person name="Albert R."/>
            <person name="Binder M."/>
            <person name="Bloem J."/>
            <person name="Labutti K."/>
            <person name="Salamov A."/>
            <person name="Andreopoulos B."/>
            <person name="Baker S."/>
            <person name="Barry K."/>
            <person name="Bills G."/>
            <person name="Bluhm B."/>
            <person name="Cannon C."/>
            <person name="Castanera R."/>
            <person name="Culley D."/>
            <person name="Daum C."/>
            <person name="Ezra D."/>
            <person name="Gonzalez J."/>
            <person name="Henrissat B."/>
            <person name="Kuo A."/>
            <person name="Liang C."/>
            <person name="Lipzen A."/>
            <person name="Lutzoni F."/>
            <person name="Magnuson J."/>
            <person name="Mondo S."/>
            <person name="Nolan M."/>
            <person name="Ohm R."/>
            <person name="Pangilinan J."/>
            <person name="Park H.-J."/>
            <person name="Ramirez L."/>
            <person name="Alfaro M."/>
            <person name="Sun H."/>
            <person name="Tritt A."/>
            <person name="Yoshinaga Y."/>
            <person name="Zwiers L.-H."/>
            <person name="Turgeon B."/>
            <person name="Goodwin S."/>
            <person name="Spatafora J."/>
            <person name="Crous P."/>
            <person name="Grigoriev I."/>
        </authorList>
    </citation>
    <scope>NUCLEOTIDE SEQUENCE</scope>
    <source>
        <strain evidence="2">CBS 627.86</strain>
    </source>
</reference>
<evidence type="ECO:0000313" key="3">
    <source>
        <dbReference type="Proteomes" id="UP000799770"/>
    </source>
</evidence>
<dbReference type="PROSITE" id="PS50297">
    <property type="entry name" value="ANK_REP_REGION"/>
    <property type="match status" value="1"/>
</dbReference>
<dbReference type="InterPro" id="IPR002110">
    <property type="entry name" value="Ankyrin_rpt"/>
</dbReference>
<organism evidence="2 3">
    <name type="scientific">Lophiotrema nucula</name>
    <dbReference type="NCBI Taxonomy" id="690887"/>
    <lineage>
        <taxon>Eukaryota</taxon>
        <taxon>Fungi</taxon>
        <taxon>Dikarya</taxon>
        <taxon>Ascomycota</taxon>
        <taxon>Pezizomycotina</taxon>
        <taxon>Dothideomycetes</taxon>
        <taxon>Pleosporomycetidae</taxon>
        <taxon>Pleosporales</taxon>
        <taxon>Lophiotremataceae</taxon>
        <taxon>Lophiotrema</taxon>
    </lineage>
</organism>
<feature type="repeat" description="ANK" evidence="1">
    <location>
        <begin position="328"/>
        <end position="356"/>
    </location>
</feature>